<comment type="caution">
    <text evidence="1">The sequence shown here is derived from an EMBL/GenBank/DDBJ whole genome shotgun (WGS) entry which is preliminary data.</text>
</comment>
<protein>
    <submittedName>
        <fullName evidence="1">3605_t:CDS:1</fullName>
    </submittedName>
</protein>
<sequence>RLFLTDVINFMNHQVERESKRPFASMRRKESYTEVFKSLWAQSSIYL</sequence>
<gene>
    <name evidence="1" type="ORF">DERYTH_LOCUS7479</name>
</gene>
<evidence type="ECO:0000313" key="1">
    <source>
        <dbReference type="EMBL" id="CAG8597657.1"/>
    </source>
</evidence>
<feature type="non-terminal residue" evidence="1">
    <location>
        <position position="47"/>
    </location>
</feature>
<keyword evidence="2" id="KW-1185">Reference proteome</keyword>
<dbReference type="EMBL" id="CAJVPY010003653">
    <property type="protein sequence ID" value="CAG8597657.1"/>
    <property type="molecule type" value="Genomic_DNA"/>
</dbReference>
<reference evidence="1" key="1">
    <citation type="submission" date="2021-06" db="EMBL/GenBank/DDBJ databases">
        <authorList>
            <person name="Kallberg Y."/>
            <person name="Tangrot J."/>
            <person name="Rosling A."/>
        </authorList>
    </citation>
    <scope>NUCLEOTIDE SEQUENCE</scope>
    <source>
        <strain evidence="1">MA453B</strain>
    </source>
</reference>
<dbReference type="Proteomes" id="UP000789405">
    <property type="component" value="Unassembled WGS sequence"/>
</dbReference>
<accession>A0A9N9CG26</accession>
<organism evidence="1 2">
    <name type="scientific">Dentiscutata erythropus</name>
    <dbReference type="NCBI Taxonomy" id="1348616"/>
    <lineage>
        <taxon>Eukaryota</taxon>
        <taxon>Fungi</taxon>
        <taxon>Fungi incertae sedis</taxon>
        <taxon>Mucoromycota</taxon>
        <taxon>Glomeromycotina</taxon>
        <taxon>Glomeromycetes</taxon>
        <taxon>Diversisporales</taxon>
        <taxon>Gigasporaceae</taxon>
        <taxon>Dentiscutata</taxon>
    </lineage>
</organism>
<name>A0A9N9CG26_9GLOM</name>
<proteinExistence type="predicted"/>
<dbReference type="AlphaFoldDB" id="A0A9N9CG26"/>
<evidence type="ECO:0000313" key="2">
    <source>
        <dbReference type="Proteomes" id="UP000789405"/>
    </source>
</evidence>